<name>A0A9P6LED6_9PEZI</name>
<dbReference type="EMBL" id="JAATWM020000061">
    <property type="protein sequence ID" value="KAF9869986.1"/>
    <property type="molecule type" value="Genomic_DNA"/>
</dbReference>
<dbReference type="InterPro" id="IPR052337">
    <property type="entry name" value="SAT4-like"/>
</dbReference>
<evidence type="ECO:0000256" key="1">
    <source>
        <dbReference type="ARBA" id="ARBA00004141"/>
    </source>
</evidence>
<keyword evidence="10" id="KW-1185">Reference proteome</keyword>
<feature type="transmembrane region" description="Helical" evidence="7">
    <location>
        <begin position="30"/>
        <end position="52"/>
    </location>
</feature>
<sequence>MDPATTDDLILAMVAEEDPAVDASETRAPLVIGVTVTALFVATVATMLRVYVRKYVLRRWGPDDSALVASYILVFLTGLLMLINTHYGDGRHAATLPRADYLKTQEIAIAAVAVYQVAYPLIKTTFLLQYRRVFPLPPFKKLCNMFAIFILTFGFTQVVSLCFACVPLRALWDFTVQGKCIHLLEWWYIGSSINLITDLVIFFMPVPLLRTLGVPMKQKLILMATFGLGFFTCAISVVRLTTLKQSSQSTDPTYNTVIAGVWSLTELCCGVVCVCVPTLRPLLGTHSQTVKIRTHLERRIHDSADTELYTQSSGGTTSKKRRSGIMSATLHEALEDPESPRTLTDYARNTADVATPPKIHVDEARETREQLRQAMAMTLPLTRVDTEDGVEFLMLEAPGHDPEVPTPLAPPPRRHTDRGNRQSEGGDYFGALVWDPKGQPSIPENTSQETISPGGKGDDPP</sequence>
<feature type="region of interest" description="Disordered" evidence="6">
    <location>
        <begin position="303"/>
        <end position="323"/>
    </location>
</feature>
<keyword evidence="3 7" id="KW-1133">Transmembrane helix</keyword>
<evidence type="ECO:0000256" key="2">
    <source>
        <dbReference type="ARBA" id="ARBA00022692"/>
    </source>
</evidence>
<feature type="compositionally biased region" description="Polar residues" evidence="6">
    <location>
        <begin position="308"/>
        <end position="317"/>
    </location>
</feature>
<evidence type="ECO:0000256" key="7">
    <source>
        <dbReference type="SAM" id="Phobius"/>
    </source>
</evidence>
<feature type="transmembrane region" description="Helical" evidence="7">
    <location>
        <begin position="107"/>
        <end position="130"/>
    </location>
</feature>
<comment type="subcellular location">
    <subcellularLocation>
        <location evidence="1">Membrane</location>
        <topology evidence="1">Multi-pass membrane protein</topology>
    </subcellularLocation>
</comment>
<proteinExistence type="inferred from homology"/>
<evidence type="ECO:0000313" key="9">
    <source>
        <dbReference type="EMBL" id="KAF9869986.1"/>
    </source>
</evidence>
<feature type="transmembrane region" description="Helical" evidence="7">
    <location>
        <begin position="220"/>
        <end position="241"/>
    </location>
</feature>
<evidence type="ECO:0000256" key="6">
    <source>
        <dbReference type="SAM" id="MobiDB-lite"/>
    </source>
</evidence>
<dbReference type="InterPro" id="IPR049326">
    <property type="entry name" value="Rhodopsin_dom_fungi"/>
</dbReference>
<feature type="transmembrane region" description="Helical" evidence="7">
    <location>
        <begin position="261"/>
        <end position="283"/>
    </location>
</feature>
<feature type="transmembrane region" description="Helical" evidence="7">
    <location>
        <begin position="186"/>
        <end position="208"/>
    </location>
</feature>
<gene>
    <name evidence="9" type="ORF">CkaCkLH20_12595</name>
</gene>
<dbReference type="GO" id="GO:0016020">
    <property type="term" value="C:membrane"/>
    <property type="evidence" value="ECO:0007669"/>
    <property type="project" value="UniProtKB-SubCell"/>
</dbReference>
<evidence type="ECO:0000313" key="10">
    <source>
        <dbReference type="Proteomes" id="UP000781932"/>
    </source>
</evidence>
<comment type="caution">
    <text evidence="9">The sequence shown here is derived from an EMBL/GenBank/DDBJ whole genome shotgun (WGS) entry which is preliminary data.</text>
</comment>
<accession>A0A9P6LED6</accession>
<feature type="compositionally biased region" description="Polar residues" evidence="6">
    <location>
        <begin position="442"/>
        <end position="451"/>
    </location>
</feature>
<reference evidence="9" key="2">
    <citation type="submission" date="2020-11" db="EMBL/GenBank/DDBJ databases">
        <title>Whole genome sequencing of Colletotrichum sp.</title>
        <authorList>
            <person name="Li H."/>
        </authorList>
    </citation>
    <scope>NUCLEOTIDE SEQUENCE</scope>
    <source>
        <strain evidence="9">CkLH20</strain>
    </source>
</reference>
<dbReference type="Proteomes" id="UP000781932">
    <property type="component" value="Unassembled WGS sequence"/>
</dbReference>
<dbReference type="OrthoDB" id="3648173at2759"/>
<evidence type="ECO:0000259" key="8">
    <source>
        <dbReference type="Pfam" id="PF20684"/>
    </source>
</evidence>
<feature type="transmembrane region" description="Helical" evidence="7">
    <location>
        <begin position="64"/>
        <end position="87"/>
    </location>
</feature>
<evidence type="ECO:0000256" key="5">
    <source>
        <dbReference type="ARBA" id="ARBA00038359"/>
    </source>
</evidence>
<feature type="region of interest" description="Disordered" evidence="6">
    <location>
        <begin position="396"/>
        <end position="461"/>
    </location>
</feature>
<dbReference type="RefSeq" id="XP_038739447.1">
    <property type="nucleotide sequence ID" value="XM_038895308.1"/>
</dbReference>
<dbReference type="AlphaFoldDB" id="A0A9P6LED6"/>
<organism evidence="9 10">
    <name type="scientific">Colletotrichum karsti</name>
    <dbReference type="NCBI Taxonomy" id="1095194"/>
    <lineage>
        <taxon>Eukaryota</taxon>
        <taxon>Fungi</taxon>
        <taxon>Dikarya</taxon>
        <taxon>Ascomycota</taxon>
        <taxon>Pezizomycotina</taxon>
        <taxon>Sordariomycetes</taxon>
        <taxon>Hypocreomycetidae</taxon>
        <taxon>Glomerellales</taxon>
        <taxon>Glomerellaceae</taxon>
        <taxon>Colletotrichum</taxon>
        <taxon>Colletotrichum boninense species complex</taxon>
    </lineage>
</organism>
<feature type="domain" description="Rhodopsin" evidence="8">
    <location>
        <begin position="48"/>
        <end position="283"/>
    </location>
</feature>
<dbReference type="Pfam" id="PF20684">
    <property type="entry name" value="Fung_rhodopsin"/>
    <property type="match status" value="1"/>
</dbReference>
<keyword evidence="4 7" id="KW-0472">Membrane</keyword>
<evidence type="ECO:0000256" key="3">
    <source>
        <dbReference type="ARBA" id="ARBA00022989"/>
    </source>
</evidence>
<protein>
    <recommendedName>
        <fullName evidence="8">Rhodopsin domain-containing protein</fullName>
    </recommendedName>
</protein>
<dbReference type="GeneID" id="62168382"/>
<keyword evidence="2 7" id="KW-0812">Transmembrane</keyword>
<dbReference type="PANTHER" id="PTHR33048">
    <property type="entry name" value="PTH11-LIKE INTEGRAL MEMBRANE PROTEIN (AFU_ORTHOLOGUE AFUA_5G11245)"/>
    <property type="match status" value="1"/>
</dbReference>
<reference evidence="9" key="1">
    <citation type="submission" date="2020-03" db="EMBL/GenBank/DDBJ databases">
        <authorList>
            <person name="He L."/>
        </authorList>
    </citation>
    <scope>NUCLEOTIDE SEQUENCE</scope>
    <source>
        <strain evidence="9">CkLH20</strain>
    </source>
</reference>
<feature type="transmembrane region" description="Helical" evidence="7">
    <location>
        <begin position="142"/>
        <end position="166"/>
    </location>
</feature>
<comment type="similarity">
    <text evidence="5">Belongs to the SAT4 family.</text>
</comment>
<evidence type="ECO:0000256" key="4">
    <source>
        <dbReference type="ARBA" id="ARBA00023136"/>
    </source>
</evidence>
<dbReference type="PANTHER" id="PTHR33048:SF123">
    <property type="entry name" value="INTEGRAL MEMBRANE PROTEIN"/>
    <property type="match status" value="1"/>
</dbReference>